<gene>
    <name evidence="5" type="ORF">MAR_009895</name>
</gene>
<dbReference type="EMBL" id="CP111015">
    <property type="protein sequence ID" value="WAR03337.1"/>
    <property type="molecule type" value="Genomic_DNA"/>
</dbReference>
<organism evidence="5 6">
    <name type="scientific">Mya arenaria</name>
    <name type="common">Soft-shell clam</name>
    <dbReference type="NCBI Taxonomy" id="6604"/>
    <lineage>
        <taxon>Eukaryota</taxon>
        <taxon>Metazoa</taxon>
        <taxon>Spiralia</taxon>
        <taxon>Lophotrochozoa</taxon>
        <taxon>Mollusca</taxon>
        <taxon>Bivalvia</taxon>
        <taxon>Autobranchia</taxon>
        <taxon>Heteroconchia</taxon>
        <taxon>Euheterodonta</taxon>
        <taxon>Imparidentia</taxon>
        <taxon>Neoheterodontei</taxon>
        <taxon>Myida</taxon>
        <taxon>Myoidea</taxon>
        <taxon>Myidae</taxon>
        <taxon>Mya</taxon>
    </lineage>
</organism>
<dbReference type="CDD" id="cd00190">
    <property type="entry name" value="Tryp_SPc"/>
    <property type="match status" value="1"/>
</dbReference>
<keyword evidence="1" id="KW-1015">Disulfide bond</keyword>
<dbReference type="PANTHER" id="PTHR24252:SF7">
    <property type="entry name" value="HYALIN"/>
    <property type="match status" value="1"/>
</dbReference>
<dbReference type="InterPro" id="IPR018114">
    <property type="entry name" value="TRYPSIN_HIS"/>
</dbReference>
<dbReference type="InterPro" id="IPR001314">
    <property type="entry name" value="Peptidase_S1A"/>
</dbReference>
<dbReference type="PROSITE" id="PS00134">
    <property type="entry name" value="TRYPSIN_HIS"/>
    <property type="match status" value="1"/>
</dbReference>
<keyword evidence="2" id="KW-0720">Serine protease</keyword>
<feature type="signal peptide" evidence="3">
    <location>
        <begin position="1"/>
        <end position="19"/>
    </location>
</feature>
<name>A0ABY7E012_MYAAR</name>
<keyword evidence="2" id="KW-0645">Protease</keyword>
<dbReference type="PRINTS" id="PR00722">
    <property type="entry name" value="CHYMOTRYPSIN"/>
</dbReference>
<dbReference type="PROSITE" id="PS00135">
    <property type="entry name" value="TRYPSIN_SER"/>
    <property type="match status" value="1"/>
</dbReference>
<keyword evidence="6" id="KW-1185">Reference proteome</keyword>
<evidence type="ECO:0000256" key="3">
    <source>
        <dbReference type="SAM" id="SignalP"/>
    </source>
</evidence>
<dbReference type="InterPro" id="IPR043504">
    <property type="entry name" value="Peptidase_S1_PA_chymotrypsin"/>
</dbReference>
<proteinExistence type="predicted"/>
<sequence>MDIHIIFYIFATLAALCHGDQEPMVRETRVVNGRTIRRSEWPFLVSLHYLKPFPFTRNTHMKHLCGGTLIHPEWVLTAGHCVGFFEELSDVGNWKVVLGEHNQYLKDPGEQTVDPEKFVVHPDFQPHDTHTLLNDIALIKLSRAANVSTTYVREIPVTSQKVEELTKCQIGGWGQVSNEPYGYGMYIPLKTTLFVLNNATCSLIYGEVEYEEGGIRMVVDDSVICAGIPDAARTGVYLDEDGYNDACNGDSGSPLICPTGPEGSFEVAGVVSAGKGCGTGKFPGLYTKRATTIQSHIVMAHRTDTRARDQRGKQATGTSTPLSLSNDLFLEFFAIFCKVEVFGILSTQRFDCRWYASVKYRSLGGRLGTRKGVRIRYGRMKKSWGADTVRTHEDKLGCGYGTDA</sequence>
<dbReference type="InterPro" id="IPR009003">
    <property type="entry name" value="Peptidase_S1_PA"/>
</dbReference>
<feature type="chain" id="PRO_5046211600" evidence="3">
    <location>
        <begin position="20"/>
        <end position="404"/>
    </location>
</feature>
<evidence type="ECO:0000259" key="4">
    <source>
        <dbReference type="PROSITE" id="PS50240"/>
    </source>
</evidence>
<evidence type="ECO:0000256" key="2">
    <source>
        <dbReference type="RuleBase" id="RU363034"/>
    </source>
</evidence>
<feature type="domain" description="Peptidase S1" evidence="4">
    <location>
        <begin position="30"/>
        <end position="302"/>
    </location>
</feature>
<keyword evidence="3" id="KW-0732">Signal</keyword>
<evidence type="ECO:0000313" key="6">
    <source>
        <dbReference type="Proteomes" id="UP001164746"/>
    </source>
</evidence>
<keyword evidence="2" id="KW-0378">Hydrolase</keyword>
<dbReference type="Pfam" id="PF00089">
    <property type="entry name" value="Trypsin"/>
    <property type="match status" value="1"/>
</dbReference>
<dbReference type="PROSITE" id="PS50240">
    <property type="entry name" value="TRYPSIN_DOM"/>
    <property type="match status" value="1"/>
</dbReference>
<protein>
    <submittedName>
        <fullName evidence="5">TRYB2-like protein</fullName>
    </submittedName>
</protein>
<dbReference type="InterPro" id="IPR033116">
    <property type="entry name" value="TRYPSIN_SER"/>
</dbReference>
<dbReference type="SUPFAM" id="SSF50494">
    <property type="entry name" value="Trypsin-like serine proteases"/>
    <property type="match status" value="1"/>
</dbReference>
<dbReference type="InterPro" id="IPR001254">
    <property type="entry name" value="Trypsin_dom"/>
</dbReference>
<reference evidence="5" key="1">
    <citation type="submission" date="2022-11" db="EMBL/GenBank/DDBJ databases">
        <title>Centuries of genome instability and evolution in soft-shell clam transmissible cancer (bioRxiv).</title>
        <authorList>
            <person name="Hart S.F.M."/>
            <person name="Yonemitsu M.A."/>
            <person name="Giersch R.M."/>
            <person name="Beal B.F."/>
            <person name="Arriagada G."/>
            <person name="Davis B.W."/>
            <person name="Ostrander E.A."/>
            <person name="Goff S.P."/>
            <person name="Metzger M.J."/>
        </authorList>
    </citation>
    <scope>NUCLEOTIDE SEQUENCE</scope>
    <source>
        <strain evidence="5">MELC-2E11</strain>
        <tissue evidence="5">Siphon/mantle</tissue>
    </source>
</reference>
<dbReference type="Proteomes" id="UP001164746">
    <property type="component" value="Chromosome 4"/>
</dbReference>
<evidence type="ECO:0000256" key="1">
    <source>
        <dbReference type="ARBA" id="ARBA00023157"/>
    </source>
</evidence>
<accession>A0ABY7E012</accession>
<dbReference type="PANTHER" id="PTHR24252">
    <property type="entry name" value="ACROSIN-RELATED"/>
    <property type="match status" value="1"/>
</dbReference>
<dbReference type="Gene3D" id="2.40.10.10">
    <property type="entry name" value="Trypsin-like serine proteases"/>
    <property type="match status" value="1"/>
</dbReference>
<evidence type="ECO:0000313" key="5">
    <source>
        <dbReference type="EMBL" id="WAR03337.1"/>
    </source>
</evidence>
<dbReference type="SMART" id="SM00020">
    <property type="entry name" value="Tryp_SPc"/>
    <property type="match status" value="1"/>
</dbReference>